<keyword evidence="8" id="KW-1185">Reference proteome</keyword>
<evidence type="ECO:0000256" key="1">
    <source>
        <dbReference type="ARBA" id="ARBA00034221"/>
    </source>
</evidence>
<evidence type="ECO:0000256" key="3">
    <source>
        <dbReference type="ARBA" id="ARBA00048505"/>
    </source>
</evidence>
<sequence length="273" mass="30225">MIQYQSEQVTVFQSAIYKTTSTVIVTDDLVLIADPNWLPREIEEIRQHVEAVRGDRPVYVLFTHGDFDHIIGYKAFPGAVTIGSEGLRNHPDKEKKLALITSFDAGHYIDRGYPVEFPHVDIAAAGNGQAFQLGETRLTFYLAPGHTADGLMTVVEPLGVLIAGDYLSDFELPFIYDSAKAYEGTLDTVRHIYGTHNLELLVPGHGEATEDVREMERRLELADRYLASLIAAVQADDGNALLALRDAHAYCSAFTDGCHDENVRIVRSEYVGG</sequence>
<evidence type="ECO:0000313" key="5">
    <source>
        <dbReference type="EMBL" id="MCY9598384.1"/>
    </source>
</evidence>
<gene>
    <name evidence="5" type="ORF">M5X16_21790</name>
    <name evidence="6" type="ORF">PC41400_15455</name>
</gene>
<dbReference type="SMART" id="SM00849">
    <property type="entry name" value="Lactamase_B"/>
    <property type="match status" value="1"/>
</dbReference>
<reference evidence="6 7" key="1">
    <citation type="submission" date="2018-01" db="EMBL/GenBank/DDBJ databases">
        <title>The whole genome sequencing and assembly of Paenibacillus chitinolyticus KCCM 41400 strain.</title>
        <authorList>
            <person name="Kim J.-Y."/>
            <person name="Park M.-K."/>
            <person name="Lee Y.-J."/>
            <person name="Yi H."/>
            <person name="Bahn Y.-S."/>
            <person name="Kim J.F."/>
            <person name="Lee D.-W."/>
        </authorList>
    </citation>
    <scope>NUCLEOTIDE SEQUENCE [LARGE SCALE GENOMIC DNA]</scope>
    <source>
        <strain evidence="6 7">KCCM 41400</strain>
    </source>
</reference>
<dbReference type="KEGG" id="pchi:PC41400_15455"/>
<dbReference type="RefSeq" id="WP_042225707.1">
    <property type="nucleotide sequence ID" value="NZ_CP026520.1"/>
</dbReference>
<dbReference type="Proteomes" id="UP000288943">
    <property type="component" value="Chromosome"/>
</dbReference>
<feature type="domain" description="Metallo-beta-lactamase" evidence="4">
    <location>
        <begin position="18"/>
        <end position="205"/>
    </location>
</feature>
<evidence type="ECO:0000313" key="8">
    <source>
        <dbReference type="Proteomes" id="UP001527202"/>
    </source>
</evidence>
<evidence type="ECO:0000256" key="2">
    <source>
        <dbReference type="ARBA" id="ARBA00034301"/>
    </source>
</evidence>
<dbReference type="Pfam" id="PF00753">
    <property type="entry name" value="Lactamase_B"/>
    <property type="match status" value="1"/>
</dbReference>
<proteinExistence type="predicted"/>
<dbReference type="InterPro" id="IPR001279">
    <property type="entry name" value="Metallo-B-lactamas"/>
</dbReference>
<dbReference type="PANTHER" id="PTHR42951:SF4">
    <property type="entry name" value="ACYL-COENZYME A THIOESTERASE MBLAC2"/>
    <property type="match status" value="1"/>
</dbReference>
<name>A0A410WXE3_9BACL</name>
<dbReference type="InterPro" id="IPR050855">
    <property type="entry name" value="NDM-1-like"/>
</dbReference>
<evidence type="ECO:0000259" key="4">
    <source>
        <dbReference type="SMART" id="SM00849"/>
    </source>
</evidence>
<protein>
    <submittedName>
        <fullName evidence="6">Hydrolase glyoxylase</fullName>
    </submittedName>
    <submittedName>
        <fullName evidence="5">MBL fold metallo-hydrolase</fullName>
    </submittedName>
</protein>
<dbReference type="SUPFAM" id="SSF56281">
    <property type="entry name" value="Metallo-hydrolase/oxidoreductase"/>
    <property type="match status" value="1"/>
</dbReference>
<evidence type="ECO:0000313" key="7">
    <source>
        <dbReference type="Proteomes" id="UP000288943"/>
    </source>
</evidence>
<comment type="function">
    <text evidence="2">Counteracts the endogenous Pycsar antiviral defense system. Phosphodiesterase that enables metal-dependent hydrolysis of host cyclic nucleotide Pycsar defense signals such as cCMP and cUMP.</text>
</comment>
<dbReference type="PANTHER" id="PTHR42951">
    <property type="entry name" value="METALLO-BETA-LACTAMASE DOMAIN-CONTAINING"/>
    <property type="match status" value="1"/>
</dbReference>
<evidence type="ECO:0000313" key="6">
    <source>
        <dbReference type="EMBL" id="QAV19000.1"/>
    </source>
</evidence>
<accession>A0A410WXE3</accession>
<dbReference type="OrthoDB" id="1491389at2"/>
<organism evidence="6 7">
    <name type="scientific">Paenibacillus chitinolyticus</name>
    <dbReference type="NCBI Taxonomy" id="79263"/>
    <lineage>
        <taxon>Bacteria</taxon>
        <taxon>Bacillati</taxon>
        <taxon>Bacillota</taxon>
        <taxon>Bacilli</taxon>
        <taxon>Bacillales</taxon>
        <taxon>Paenibacillaceae</taxon>
        <taxon>Paenibacillus</taxon>
    </lineage>
</organism>
<dbReference type="Gene3D" id="3.60.15.10">
    <property type="entry name" value="Ribonuclease Z/Hydroxyacylglutathione hydrolase-like"/>
    <property type="match status" value="1"/>
</dbReference>
<comment type="catalytic activity">
    <reaction evidence="3">
        <text>3',5'-cyclic UMP + H2O = UMP + H(+)</text>
        <dbReference type="Rhea" id="RHEA:70575"/>
        <dbReference type="ChEBI" id="CHEBI:15377"/>
        <dbReference type="ChEBI" id="CHEBI:15378"/>
        <dbReference type="ChEBI" id="CHEBI:57865"/>
        <dbReference type="ChEBI" id="CHEBI:184387"/>
    </reaction>
    <physiologicalReaction direction="left-to-right" evidence="3">
        <dbReference type="Rhea" id="RHEA:70576"/>
    </physiologicalReaction>
</comment>
<dbReference type="InterPro" id="IPR036866">
    <property type="entry name" value="RibonucZ/Hydroxyglut_hydro"/>
</dbReference>
<dbReference type="Proteomes" id="UP001527202">
    <property type="component" value="Unassembled WGS sequence"/>
</dbReference>
<comment type="catalytic activity">
    <reaction evidence="1">
        <text>3',5'-cyclic CMP + H2O = CMP + H(+)</text>
        <dbReference type="Rhea" id="RHEA:72675"/>
        <dbReference type="ChEBI" id="CHEBI:15377"/>
        <dbReference type="ChEBI" id="CHEBI:15378"/>
        <dbReference type="ChEBI" id="CHEBI:58003"/>
        <dbReference type="ChEBI" id="CHEBI:60377"/>
    </reaction>
    <physiologicalReaction direction="left-to-right" evidence="1">
        <dbReference type="Rhea" id="RHEA:72676"/>
    </physiologicalReaction>
</comment>
<dbReference type="GO" id="GO:0016787">
    <property type="term" value="F:hydrolase activity"/>
    <property type="evidence" value="ECO:0007669"/>
    <property type="project" value="UniProtKB-KW"/>
</dbReference>
<reference evidence="5 8" key="2">
    <citation type="submission" date="2022-05" db="EMBL/GenBank/DDBJ databases">
        <title>Genome Sequencing of Bee-Associated Microbes.</title>
        <authorList>
            <person name="Dunlap C."/>
        </authorList>
    </citation>
    <scope>NUCLEOTIDE SEQUENCE [LARGE SCALE GENOMIC DNA]</scope>
    <source>
        <strain evidence="5 8">NRRL B-23120</strain>
    </source>
</reference>
<dbReference type="EMBL" id="CP026520">
    <property type="protein sequence ID" value="QAV19000.1"/>
    <property type="molecule type" value="Genomic_DNA"/>
</dbReference>
<dbReference type="AlphaFoldDB" id="A0A410WXE3"/>
<dbReference type="EMBL" id="JAMDMJ010000029">
    <property type="protein sequence ID" value="MCY9598384.1"/>
    <property type="molecule type" value="Genomic_DNA"/>
</dbReference>
<dbReference type="GeneID" id="95376209"/>
<keyword evidence="6" id="KW-0378">Hydrolase</keyword>